<feature type="compositionally biased region" description="Low complexity" evidence="1">
    <location>
        <begin position="526"/>
        <end position="561"/>
    </location>
</feature>
<dbReference type="OrthoDB" id="6077919at2759"/>
<reference evidence="2 3" key="1">
    <citation type="submission" date="2020-02" db="EMBL/GenBank/DDBJ databases">
        <authorList>
            <person name="Ferguson B K."/>
        </authorList>
    </citation>
    <scope>NUCLEOTIDE SEQUENCE [LARGE SCALE GENOMIC DNA]</scope>
</reference>
<sequence length="672" mass="73357">MYWVRPRGSSDGTTIPPSRHFRATAAITACSFWRLNRRRTCAISDSQWGQSGGGQARTHWPMRAGQTPVRQEHGAAPLSWQLCRVPDDPDDASLLHRMADCAVCATDASGFSEMMPLDNTPQWQVSRCVRWEIFSIENSLSRRPETRLPTSTGRPTNYYNLLIDTPVQNDDASYLQGGPVHTRLTFDGGNSIGDASQDYQEETKQQQNHGTAAGLNNHQLAGHLTTAAVIGRAGIQLQPVSSPLESSGLVVDGGGGSNSVATLNFWTSDELKSGSQPAAAATSNTATRSSTKYWTTTNPERTTTAGKHSARRNNAEEAAAARQQPQPRFLAPVRTETGAEIIANDLILSHLDLSSGVDCSAMETYCNLEPVCPLERAAAGNSRRPLSSSTRTIGHEQRPGHESRWQAISSATSSFKPAPISARYLESTVLLRVSSLAEPGGTGSRSVSPKRAGPARSDPGTTATICSKELQGHVPARQRQREDPHRREALQLPHLQQVLQAEKAHLAKHYETHVVPKNGQPSQAGQPSSTVTSSEQQQQQQAAANSNSRISSHSSSNGNTAGPNQRLRHLRGGHHQTPSPRPIQRTSRQLVMYSERRLSSTDRGGCSDKPRLRKNFISHVAPRFLGCCGYKNASFYPFFLMISTNEAPQCNRVLVNVQFVYKMEDNSKLLLL</sequence>
<dbReference type="EMBL" id="CADCXV010000325">
    <property type="protein sequence ID" value="CAB0029499.1"/>
    <property type="molecule type" value="Genomic_DNA"/>
</dbReference>
<feature type="region of interest" description="Disordered" evidence="1">
    <location>
        <begin position="274"/>
        <end position="326"/>
    </location>
</feature>
<feature type="region of interest" description="Disordered" evidence="1">
    <location>
        <begin position="437"/>
        <end position="463"/>
    </location>
</feature>
<feature type="compositionally biased region" description="Basic and acidic residues" evidence="1">
    <location>
        <begin position="393"/>
        <end position="404"/>
    </location>
</feature>
<dbReference type="Proteomes" id="UP000479190">
    <property type="component" value="Unassembled WGS sequence"/>
</dbReference>
<keyword evidence="3" id="KW-1185">Reference proteome</keyword>
<protein>
    <submittedName>
        <fullName evidence="2">Uncharacterized protein</fullName>
    </submittedName>
</protein>
<proteinExistence type="predicted"/>
<dbReference type="AlphaFoldDB" id="A0A6H5HV93"/>
<evidence type="ECO:0000256" key="1">
    <source>
        <dbReference type="SAM" id="MobiDB-lite"/>
    </source>
</evidence>
<feature type="region of interest" description="Disordered" evidence="1">
    <location>
        <begin position="378"/>
        <end position="412"/>
    </location>
</feature>
<feature type="region of interest" description="Disordered" evidence="1">
    <location>
        <begin position="515"/>
        <end position="587"/>
    </location>
</feature>
<feature type="compositionally biased region" description="Polar residues" evidence="1">
    <location>
        <begin position="292"/>
        <end position="306"/>
    </location>
</feature>
<gene>
    <name evidence="2" type="ORF">TBRA_LOCUS1535</name>
</gene>
<accession>A0A6H5HV93</accession>
<feature type="compositionally biased region" description="Low complexity" evidence="1">
    <location>
        <begin position="316"/>
        <end position="326"/>
    </location>
</feature>
<feature type="compositionally biased region" description="Low complexity" evidence="1">
    <location>
        <begin position="278"/>
        <end position="291"/>
    </location>
</feature>
<evidence type="ECO:0000313" key="2">
    <source>
        <dbReference type="EMBL" id="CAB0029499.1"/>
    </source>
</evidence>
<name>A0A6H5HV93_9HYME</name>
<organism evidence="2 3">
    <name type="scientific">Trichogramma brassicae</name>
    <dbReference type="NCBI Taxonomy" id="86971"/>
    <lineage>
        <taxon>Eukaryota</taxon>
        <taxon>Metazoa</taxon>
        <taxon>Ecdysozoa</taxon>
        <taxon>Arthropoda</taxon>
        <taxon>Hexapoda</taxon>
        <taxon>Insecta</taxon>
        <taxon>Pterygota</taxon>
        <taxon>Neoptera</taxon>
        <taxon>Endopterygota</taxon>
        <taxon>Hymenoptera</taxon>
        <taxon>Apocrita</taxon>
        <taxon>Proctotrupomorpha</taxon>
        <taxon>Chalcidoidea</taxon>
        <taxon>Trichogrammatidae</taxon>
        <taxon>Trichogramma</taxon>
    </lineage>
</organism>
<evidence type="ECO:0000313" key="3">
    <source>
        <dbReference type="Proteomes" id="UP000479190"/>
    </source>
</evidence>